<organism evidence="1 2">
    <name type="scientific">Flavobacterium anhuiense</name>
    <dbReference type="NCBI Taxonomy" id="459526"/>
    <lineage>
        <taxon>Bacteria</taxon>
        <taxon>Pseudomonadati</taxon>
        <taxon>Bacteroidota</taxon>
        <taxon>Flavobacteriia</taxon>
        <taxon>Flavobacteriales</taxon>
        <taxon>Flavobacteriaceae</taxon>
        <taxon>Flavobacterium</taxon>
    </lineage>
</organism>
<proteinExistence type="predicted"/>
<evidence type="ECO:0000313" key="2">
    <source>
        <dbReference type="Proteomes" id="UP000290433"/>
    </source>
</evidence>
<comment type="caution">
    <text evidence="1">The sequence shown here is derived from an EMBL/GenBank/DDBJ whole genome shotgun (WGS) entry which is preliminary data.</text>
</comment>
<dbReference type="AlphaFoldDB" id="A0A444VZH6"/>
<gene>
    <name evidence="1" type="ORF">NU08_2107</name>
</gene>
<protein>
    <submittedName>
        <fullName evidence="1">Uncharacterized protein</fullName>
    </submittedName>
</protein>
<accession>A0A444VZH6</accession>
<dbReference type="EMBL" id="JUIV01000006">
    <property type="protein sequence ID" value="RYJ38882.1"/>
    <property type="molecule type" value="Genomic_DNA"/>
</dbReference>
<sequence length="57" mass="6498">MPDSENNMTKRISEADREVSIMIQNIVATAVRAIKKKKEYNLTTNKLLIGSNFDLSR</sequence>
<dbReference type="Proteomes" id="UP000290433">
    <property type="component" value="Unassembled WGS sequence"/>
</dbReference>
<name>A0A444VZH6_9FLAO</name>
<reference evidence="1 2" key="1">
    <citation type="submission" date="2014-12" db="EMBL/GenBank/DDBJ databases">
        <title>Genome sequence of Flavobacterium anhuiense RCM74.</title>
        <authorList>
            <person name="Kim J.F."/>
            <person name="Song J.Y."/>
            <person name="Kwak M.-J."/>
            <person name="Lee S.-W."/>
        </authorList>
    </citation>
    <scope>NUCLEOTIDE SEQUENCE [LARGE SCALE GENOMIC DNA]</scope>
    <source>
        <strain evidence="1 2">RCM74</strain>
    </source>
</reference>
<evidence type="ECO:0000313" key="1">
    <source>
        <dbReference type="EMBL" id="RYJ38882.1"/>
    </source>
</evidence>